<dbReference type="Proteomes" id="UP001057702">
    <property type="component" value="Unassembled WGS sequence"/>
</dbReference>
<accession>A0ABT1Q3B9</accession>
<dbReference type="Pfam" id="PF03795">
    <property type="entry name" value="YCII"/>
    <property type="match status" value="1"/>
</dbReference>
<name>A0ABT1Q3B9_9ACTN</name>
<dbReference type="SUPFAM" id="SSF54909">
    <property type="entry name" value="Dimeric alpha+beta barrel"/>
    <property type="match status" value="1"/>
</dbReference>
<evidence type="ECO:0000259" key="2">
    <source>
        <dbReference type="Pfam" id="PF03795"/>
    </source>
</evidence>
<evidence type="ECO:0000313" key="3">
    <source>
        <dbReference type="EMBL" id="MCQ4084384.1"/>
    </source>
</evidence>
<sequence length="104" mass="11605">MHYLVLGYDHPGEEGRRRRAHARERHLAQAETMIQVKAIFGTATLDNHGDMIGSMLVMAADSREDLDAWLRVVPYVVDDVRRDVRVHPCQAGSALLPTGDQAAE</sequence>
<dbReference type="InterPro" id="IPR005545">
    <property type="entry name" value="YCII"/>
</dbReference>
<comment type="caution">
    <text evidence="3">The sequence shown here is derived from an EMBL/GenBank/DDBJ whole genome shotgun (WGS) entry which is preliminary data.</text>
</comment>
<dbReference type="InterPro" id="IPR011008">
    <property type="entry name" value="Dimeric_a/b-barrel"/>
</dbReference>
<dbReference type="EMBL" id="JANFNG010000034">
    <property type="protein sequence ID" value="MCQ4084384.1"/>
    <property type="molecule type" value="Genomic_DNA"/>
</dbReference>
<gene>
    <name evidence="3" type="ORF">NGB36_28335</name>
</gene>
<evidence type="ECO:0000256" key="1">
    <source>
        <dbReference type="ARBA" id="ARBA00007689"/>
    </source>
</evidence>
<keyword evidence="4" id="KW-1185">Reference proteome</keyword>
<proteinExistence type="inferred from homology"/>
<comment type="similarity">
    <text evidence="1">Belongs to the YciI family.</text>
</comment>
<reference evidence="3" key="1">
    <citation type="submission" date="2022-06" db="EMBL/GenBank/DDBJ databases">
        <title>Draft genome sequence of Streptomyces sp. RB6PN25 isolated from peat swamp forest in Thailand.</title>
        <authorList>
            <person name="Duangmal K."/>
            <person name="Klaysubun C."/>
        </authorList>
    </citation>
    <scope>NUCLEOTIDE SEQUENCE</scope>
    <source>
        <strain evidence="3">RB6PN25</strain>
    </source>
</reference>
<evidence type="ECO:0000313" key="4">
    <source>
        <dbReference type="Proteomes" id="UP001057702"/>
    </source>
</evidence>
<organism evidence="3 4">
    <name type="scientific">Streptomyces humicola</name>
    <dbReference type="NCBI Taxonomy" id="2953240"/>
    <lineage>
        <taxon>Bacteria</taxon>
        <taxon>Bacillati</taxon>
        <taxon>Actinomycetota</taxon>
        <taxon>Actinomycetes</taxon>
        <taxon>Kitasatosporales</taxon>
        <taxon>Streptomycetaceae</taxon>
        <taxon>Streptomyces</taxon>
    </lineage>
</organism>
<feature type="domain" description="YCII-related" evidence="2">
    <location>
        <begin position="1"/>
        <end position="88"/>
    </location>
</feature>
<dbReference type="Gene3D" id="3.30.70.1060">
    <property type="entry name" value="Dimeric alpha+beta barrel"/>
    <property type="match status" value="1"/>
</dbReference>
<dbReference type="RefSeq" id="WP_255923450.1">
    <property type="nucleotide sequence ID" value="NZ_JANFNG010000034.1"/>
</dbReference>
<protein>
    <submittedName>
        <fullName evidence="3">YciI family protein</fullName>
    </submittedName>
</protein>